<dbReference type="InterPro" id="IPR021757">
    <property type="entry name" value="Ribosomal_mL46_N"/>
</dbReference>
<reference evidence="10 11" key="1">
    <citation type="journal article" date="2008" name="Nature">
        <title>The genome of the model beetle and pest Tribolium castaneum.</title>
        <authorList>
            <consortium name="Tribolium Genome Sequencing Consortium"/>
            <person name="Richards S."/>
            <person name="Gibbs R.A."/>
            <person name="Weinstock G.M."/>
            <person name="Brown S.J."/>
            <person name="Denell R."/>
            <person name="Beeman R.W."/>
            <person name="Gibbs R."/>
            <person name="Beeman R.W."/>
            <person name="Brown S.J."/>
            <person name="Bucher G."/>
            <person name="Friedrich M."/>
            <person name="Grimmelikhuijzen C.J."/>
            <person name="Klingler M."/>
            <person name="Lorenzen M."/>
            <person name="Richards S."/>
            <person name="Roth S."/>
            <person name="Schroder R."/>
            <person name="Tautz D."/>
            <person name="Zdobnov E.M."/>
            <person name="Muzny D."/>
            <person name="Gibbs R.A."/>
            <person name="Weinstock G.M."/>
            <person name="Attaway T."/>
            <person name="Bell S."/>
            <person name="Buhay C.J."/>
            <person name="Chandrabose M.N."/>
            <person name="Chavez D."/>
            <person name="Clerk-Blankenburg K.P."/>
            <person name="Cree A."/>
            <person name="Dao M."/>
            <person name="Davis C."/>
            <person name="Chacko J."/>
            <person name="Dinh H."/>
            <person name="Dugan-Rocha S."/>
            <person name="Fowler G."/>
            <person name="Garner T.T."/>
            <person name="Garnes J."/>
            <person name="Gnirke A."/>
            <person name="Hawes A."/>
            <person name="Hernandez J."/>
            <person name="Hines S."/>
            <person name="Holder M."/>
            <person name="Hume J."/>
            <person name="Jhangiani S.N."/>
            <person name="Joshi V."/>
            <person name="Khan Z.M."/>
            <person name="Jackson L."/>
            <person name="Kovar C."/>
            <person name="Kowis A."/>
            <person name="Lee S."/>
            <person name="Lewis L.R."/>
            <person name="Margolis J."/>
            <person name="Morgan M."/>
            <person name="Nazareth L.V."/>
            <person name="Nguyen N."/>
            <person name="Okwuonu G."/>
            <person name="Parker D."/>
            <person name="Richards S."/>
            <person name="Ruiz S.J."/>
            <person name="Santibanez J."/>
            <person name="Savard J."/>
            <person name="Scherer S.E."/>
            <person name="Schneider B."/>
            <person name="Sodergren E."/>
            <person name="Tautz D."/>
            <person name="Vattahil S."/>
            <person name="Villasana D."/>
            <person name="White C.S."/>
            <person name="Wright R."/>
            <person name="Park Y."/>
            <person name="Beeman R.W."/>
            <person name="Lord J."/>
            <person name="Oppert B."/>
            <person name="Lorenzen M."/>
            <person name="Brown S."/>
            <person name="Wang L."/>
            <person name="Savard J."/>
            <person name="Tautz D."/>
            <person name="Richards S."/>
            <person name="Weinstock G."/>
            <person name="Gibbs R.A."/>
            <person name="Liu Y."/>
            <person name="Worley K."/>
            <person name="Weinstock G."/>
            <person name="Elsik C.G."/>
            <person name="Reese J.T."/>
            <person name="Elhaik E."/>
            <person name="Landan G."/>
            <person name="Graur D."/>
            <person name="Arensburger P."/>
            <person name="Atkinson P."/>
            <person name="Beeman R.W."/>
            <person name="Beidler J."/>
            <person name="Brown S.J."/>
            <person name="Demuth J.P."/>
            <person name="Drury D.W."/>
            <person name="Du Y.Z."/>
            <person name="Fujiwara H."/>
            <person name="Lorenzen M."/>
            <person name="Maselli V."/>
            <person name="Osanai M."/>
            <person name="Park Y."/>
            <person name="Robertson H.M."/>
            <person name="Tu Z."/>
            <person name="Wang J.J."/>
            <person name="Wang S."/>
            <person name="Richards S."/>
            <person name="Song H."/>
            <person name="Zhang L."/>
            <person name="Sodergren E."/>
            <person name="Werner D."/>
            <person name="Stanke M."/>
            <person name="Morgenstern B."/>
            <person name="Solovyev V."/>
            <person name="Kosarev P."/>
            <person name="Brown G."/>
            <person name="Chen H.C."/>
            <person name="Ermolaeva O."/>
            <person name="Hlavina W."/>
            <person name="Kapustin Y."/>
            <person name="Kiryutin B."/>
            <person name="Kitts P."/>
            <person name="Maglott D."/>
            <person name="Pruitt K."/>
            <person name="Sapojnikov V."/>
            <person name="Souvorov A."/>
            <person name="Mackey A.J."/>
            <person name="Waterhouse R.M."/>
            <person name="Wyder S."/>
            <person name="Zdobnov E.M."/>
            <person name="Zdobnov E.M."/>
            <person name="Wyder S."/>
            <person name="Kriventseva E.V."/>
            <person name="Kadowaki T."/>
            <person name="Bork P."/>
            <person name="Aranda M."/>
            <person name="Bao R."/>
            <person name="Beermann A."/>
            <person name="Berns N."/>
            <person name="Bolognesi R."/>
            <person name="Bonneton F."/>
            <person name="Bopp D."/>
            <person name="Brown S.J."/>
            <person name="Bucher G."/>
            <person name="Butts T."/>
            <person name="Chaumot A."/>
            <person name="Denell R.E."/>
            <person name="Ferrier D.E."/>
            <person name="Friedrich M."/>
            <person name="Gordon C.M."/>
            <person name="Jindra M."/>
            <person name="Klingler M."/>
            <person name="Lan Q."/>
            <person name="Lattorff H.M."/>
            <person name="Laudet V."/>
            <person name="von Levetsow C."/>
            <person name="Liu Z."/>
            <person name="Lutz R."/>
            <person name="Lynch J.A."/>
            <person name="da Fonseca R.N."/>
            <person name="Posnien N."/>
            <person name="Reuter R."/>
            <person name="Roth S."/>
            <person name="Savard J."/>
            <person name="Schinko J.B."/>
            <person name="Schmitt C."/>
            <person name="Schoppmeier M."/>
            <person name="Schroder R."/>
            <person name="Shippy T.D."/>
            <person name="Simonnet F."/>
            <person name="Marques-Souza H."/>
            <person name="Tautz D."/>
            <person name="Tomoyasu Y."/>
            <person name="Trauner J."/>
            <person name="Van der Zee M."/>
            <person name="Vervoort M."/>
            <person name="Wittkopp N."/>
            <person name="Wimmer E.A."/>
            <person name="Yang X."/>
            <person name="Jones A.K."/>
            <person name="Sattelle D.B."/>
            <person name="Ebert P.R."/>
            <person name="Nelson D."/>
            <person name="Scott J.G."/>
            <person name="Beeman R.W."/>
            <person name="Muthukrishnan S."/>
            <person name="Kramer K.J."/>
            <person name="Arakane Y."/>
            <person name="Beeman R.W."/>
            <person name="Zhu Q."/>
            <person name="Hogenkamp D."/>
            <person name="Dixit R."/>
            <person name="Oppert B."/>
            <person name="Jiang H."/>
            <person name="Zou Z."/>
            <person name="Marshall J."/>
            <person name="Elpidina E."/>
            <person name="Vinokurov K."/>
            <person name="Oppert C."/>
            <person name="Zou Z."/>
            <person name="Evans J."/>
            <person name="Lu Z."/>
            <person name="Zhao P."/>
            <person name="Sumathipala N."/>
            <person name="Altincicek B."/>
            <person name="Vilcinskas A."/>
            <person name="Williams M."/>
            <person name="Hultmark D."/>
            <person name="Hetru C."/>
            <person name="Jiang H."/>
            <person name="Grimmelikhuijzen C.J."/>
            <person name="Hauser F."/>
            <person name="Cazzamali G."/>
            <person name="Williamson M."/>
            <person name="Park Y."/>
            <person name="Li B."/>
            <person name="Tanaka Y."/>
            <person name="Predel R."/>
            <person name="Neupert S."/>
            <person name="Schachtner J."/>
            <person name="Verleyen P."/>
            <person name="Raible F."/>
            <person name="Bork P."/>
            <person name="Friedrich M."/>
            <person name="Walden K.K."/>
            <person name="Robertson H.M."/>
            <person name="Angeli S."/>
            <person name="Foret S."/>
            <person name="Bucher G."/>
            <person name="Schuetz S."/>
            <person name="Maleszka R."/>
            <person name="Wimmer E.A."/>
            <person name="Beeman R.W."/>
            <person name="Lorenzen M."/>
            <person name="Tomoyasu Y."/>
            <person name="Miller S.C."/>
            <person name="Grossmann D."/>
            <person name="Bucher G."/>
        </authorList>
    </citation>
    <scope>NUCLEOTIDE SEQUENCE [LARGE SCALE GENOMIC DNA]</scope>
    <source>
        <strain evidence="10 11">Georgia GA2</strain>
    </source>
</reference>
<dbReference type="Proteomes" id="UP000007266">
    <property type="component" value="Linkage group 2"/>
</dbReference>
<dbReference type="GO" id="GO:0003735">
    <property type="term" value="F:structural constituent of ribosome"/>
    <property type="evidence" value="ECO:0000318"/>
    <property type="project" value="GO_Central"/>
</dbReference>
<dbReference type="OrthoDB" id="194611at2759"/>
<dbReference type="PANTHER" id="PTHR13124:SF12">
    <property type="entry name" value="LARGE RIBOSOMAL SUBUNIT PROTEIN ML46"/>
    <property type="match status" value="1"/>
</dbReference>
<evidence type="ECO:0000256" key="3">
    <source>
        <dbReference type="ARBA" id="ARBA00022946"/>
    </source>
</evidence>
<dbReference type="OMA" id="EKWDLYA"/>
<dbReference type="Pfam" id="PF11788">
    <property type="entry name" value="MRP-L46"/>
    <property type="match status" value="1"/>
</dbReference>
<dbReference type="HOGENOM" id="CLU_079736_1_0_1"/>
<evidence type="ECO:0000256" key="7">
    <source>
        <dbReference type="ARBA" id="ARBA00035190"/>
    </source>
</evidence>
<name>D6WAD3_TRICA</name>
<dbReference type="Gene3D" id="3.90.79.10">
    <property type="entry name" value="Nucleoside Triphosphate Pyrophosphohydrolase"/>
    <property type="match status" value="1"/>
</dbReference>
<dbReference type="InterPro" id="IPR040008">
    <property type="entry name" value="Ribosomal_mL46"/>
</dbReference>
<evidence type="ECO:0000259" key="9">
    <source>
        <dbReference type="Pfam" id="PF11788"/>
    </source>
</evidence>
<evidence type="ECO:0000256" key="8">
    <source>
        <dbReference type="ARBA" id="ARBA00035534"/>
    </source>
</evidence>
<dbReference type="eggNOG" id="KOG4548">
    <property type="taxonomic scope" value="Eukaryota"/>
</dbReference>
<dbReference type="InterPro" id="IPR015797">
    <property type="entry name" value="NUDIX_hydrolase-like_dom_sf"/>
</dbReference>
<keyword evidence="4 10" id="KW-0689">Ribosomal protein</keyword>
<evidence type="ECO:0000256" key="6">
    <source>
        <dbReference type="ARBA" id="ARBA00023274"/>
    </source>
</evidence>
<proteinExistence type="inferred from homology"/>
<organism evidence="10 11">
    <name type="scientific">Tribolium castaneum</name>
    <name type="common">Red flour beetle</name>
    <dbReference type="NCBI Taxonomy" id="7070"/>
    <lineage>
        <taxon>Eukaryota</taxon>
        <taxon>Metazoa</taxon>
        <taxon>Ecdysozoa</taxon>
        <taxon>Arthropoda</taxon>
        <taxon>Hexapoda</taxon>
        <taxon>Insecta</taxon>
        <taxon>Pterygota</taxon>
        <taxon>Neoptera</taxon>
        <taxon>Endopterygota</taxon>
        <taxon>Coleoptera</taxon>
        <taxon>Polyphaga</taxon>
        <taxon>Cucujiformia</taxon>
        <taxon>Tenebrionidae</taxon>
        <taxon>Tenebrionidae incertae sedis</taxon>
        <taxon>Tribolium</taxon>
    </lineage>
</organism>
<evidence type="ECO:0000256" key="5">
    <source>
        <dbReference type="ARBA" id="ARBA00023128"/>
    </source>
</evidence>
<keyword evidence="11" id="KW-1185">Reference proteome</keyword>
<keyword evidence="6" id="KW-0687">Ribonucleoprotein</keyword>
<dbReference type="SUPFAM" id="SSF55811">
    <property type="entry name" value="Nudix"/>
    <property type="match status" value="1"/>
</dbReference>
<keyword evidence="3" id="KW-0809">Transit peptide</keyword>
<evidence type="ECO:0000256" key="4">
    <source>
        <dbReference type="ARBA" id="ARBA00022980"/>
    </source>
</evidence>
<protein>
    <recommendedName>
        <fullName evidence="7">Large ribosomal subunit protein mL46</fullName>
    </recommendedName>
    <alternativeName>
        <fullName evidence="8">39S ribosomal protein L46, mitochondrial</fullName>
    </alternativeName>
</protein>
<evidence type="ECO:0000313" key="10">
    <source>
        <dbReference type="EMBL" id="EEZ98621.2"/>
    </source>
</evidence>
<dbReference type="STRING" id="7070.D6WAD3"/>
<dbReference type="KEGG" id="tca:661536"/>
<evidence type="ECO:0000256" key="1">
    <source>
        <dbReference type="ARBA" id="ARBA00004173"/>
    </source>
</evidence>
<feature type="domain" description="Large ribosomal subunit protein mL46 N-terminal" evidence="9">
    <location>
        <begin position="25"/>
        <end position="119"/>
    </location>
</feature>
<dbReference type="FunFam" id="3.90.79.10:FF:000018">
    <property type="entry name" value="39S ribosomal protein L46, mitochondrial"/>
    <property type="match status" value="1"/>
</dbReference>
<gene>
    <name evidence="10" type="primary">AUGUSTUS-3.0.2_01144</name>
    <name evidence="10" type="ORF">TcasGA2_TC001144</name>
</gene>
<dbReference type="CDD" id="cd04661">
    <property type="entry name" value="NUDIX_MRP_L46"/>
    <property type="match status" value="1"/>
</dbReference>
<dbReference type="GO" id="GO:0005762">
    <property type="term" value="C:mitochondrial large ribosomal subunit"/>
    <property type="evidence" value="ECO:0000318"/>
    <property type="project" value="GO_Central"/>
</dbReference>
<comment type="subcellular location">
    <subcellularLocation>
        <location evidence="1">Mitochondrion</location>
    </subcellularLocation>
</comment>
<accession>D6WAD3</accession>
<dbReference type="PANTHER" id="PTHR13124">
    <property type="entry name" value="39S RIBOSOMAL PROTEIN L46, MITOCHONDRIAL PRECURSOR-RELATED"/>
    <property type="match status" value="1"/>
</dbReference>
<reference evidence="10 11" key="2">
    <citation type="journal article" date="2010" name="Nucleic Acids Res.">
        <title>BeetleBase in 2010: revisions to provide comprehensive genomic information for Tribolium castaneum.</title>
        <authorList>
            <person name="Kim H.S."/>
            <person name="Murphy T."/>
            <person name="Xia J."/>
            <person name="Caragea D."/>
            <person name="Park Y."/>
            <person name="Beeman R.W."/>
            <person name="Lorenzen M.D."/>
            <person name="Butcher S."/>
            <person name="Manak J.R."/>
            <person name="Brown S.J."/>
        </authorList>
    </citation>
    <scope>GENOME REANNOTATION</scope>
    <source>
        <strain evidence="10 11">Georgia GA2</strain>
    </source>
</reference>
<dbReference type="InterPro" id="IPR033650">
    <property type="entry name" value="Ribosomal_mL46_NUDIX"/>
</dbReference>
<sequence length="255" mass="29544">MFKYCNLPFLHSRQLSTSAVVREKWDLVTAVCLERKPVITKPLSKIEEDYKTMQSRIEFERSLKSDHEIRHEKEQKQLEQLKKGVDIDVHLKDTAQDLVDAGAEEFAKFKFASRVTEADSRNDLKSLNRKLDKHLVLVTKQNVGKDNLYLLPQALRQDGETLRQAAERILKDTCGSNLKAMIYGNAPSAFYKYKYPSTARKDDVVGAKIFIYFARYDKGQLEDKQVDYKWLDREELGKSLPSEYARSVAQMLIDE</sequence>
<dbReference type="GO" id="GO:0005743">
    <property type="term" value="C:mitochondrial inner membrane"/>
    <property type="evidence" value="ECO:0007669"/>
    <property type="project" value="UniProtKB-ARBA"/>
</dbReference>
<evidence type="ECO:0000313" key="11">
    <source>
        <dbReference type="Proteomes" id="UP000007266"/>
    </source>
</evidence>
<evidence type="ECO:0000256" key="2">
    <source>
        <dbReference type="ARBA" id="ARBA00009070"/>
    </source>
</evidence>
<keyword evidence="5" id="KW-0496">Mitochondrion</keyword>
<comment type="similarity">
    <text evidence="2">Belongs to the mitochondrion-specific ribosomal protein mL46 family.</text>
</comment>
<dbReference type="EMBL" id="KQ971312">
    <property type="protein sequence ID" value="EEZ98621.2"/>
    <property type="molecule type" value="Genomic_DNA"/>
</dbReference>
<dbReference type="AlphaFoldDB" id="D6WAD3"/>